<dbReference type="InterPro" id="IPR050164">
    <property type="entry name" value="Peptidase_C19"/>
</dbReference>
<dbReference type="PROSITE" id="PS50235">
    <property type="entry name" value="USP_3"/>
    <property type="match status" value="1"/>
</dbReference>
<dbReference type="PANTHER" id="PTHR24006">
    <property type="entry name" value="UBIQUITIN CARBOXYL-TERMINAL HYDROLASE"/>
    <property type="match status" value="1"/>
</dbReference>
<organism evidence="11 12">
    <name type="scientific">Megalurothrips usitatus</name>
    <name type="common">bean blossom thrips</name>
    <dbReference type="NCBI Taxonomy" id="439358"/>
    <lineage>
        <taxon>Eukaryota</taxon>
        <taxon>Metazoa</taxon>
        <taxon>Ecdysozoa</taxon>
        <taxon>Arthropoda</taxon>
        <taxon>Hexapoda</taxon>
        <taxon>Insecta</taxon>
        <taxon>Pterygota</taxon>
        <taxon>Neoptera</taxon>
        <taxon>Paraneoptera</taxon>
        <taxon>Thysanoptera</taxon>
        <taxon>Terebrantia</taxon>
        <taxon>Thripoidea</taxon>
        <taxon>Thripidae</taxon>
        <taxon>Megalurothrips</taxon>
    </lineage>
</organism>
<dbReference type="GO" id="GO:0005829">
    <property type="term" value="C:cytosol"/>
    <property type="evidence" value="ECO:0007669"/>
    <property type="project" value="TreeGrafter"/>
</dbReference>
<gene>
    <name evidence="11" type="ORF">ONE63_002120</name>
</gene>
<feature type="compositionally biased region" description="Basic and acidic residues" evidence="8">
    <location>
        <begin position="160"/>
        <end position="177"/>
    </location>
</feature>
<dbReference type="InterPro" id="IPR028889">
    <property type="entry name" value="USP"/>
</dbReference>
<dbReference type="InterPro" id="IPR003653">
    <property type="entry name" value="Peptidase_C48_C"/>
</dbReference>
<dbReference type="EMBL" id="JAPTSV010000011">
    <property type="protein sequence ID" value="KAJ1522984.1"/>
    <property type="molecule type" value="Genomic_DNA"/>
</dbReference>
<dbReference type="Pfam" id="PF02902">
    <property type="entry name" value="Peptidase_C48"/>
    <property type="match status" value="1"/>
</dbReference>
<dbReference type="InterPro" id="IPR011011">
    <property type="entry name" value="Znf_FYVE_PHD"/>
</dbReference>
<evidence type="ECO:0000256" key="6">
    <source>
        <dbReference type="ARBA" id="ARBA00022801"/>
    </source>
</evidence>
<dbReference type="CDD" id="cd15489">
    <property type="entry name" value="PHD_SF"/>
    <property type="match status" value="1"/>
</dbReference>
<evidence type="ECO:0008006" key="13">
    <source>
        <dbReference type="Google" id="ProtNLM"/>
    </source>
</evidence>
<evidence type="ECO:0000256" key="3">
    <source>
        <dbReference type="ARBA" id="ARBA00022670"/>
    </source>
</evidence>
<comment type="similarity">
    <text evidence="1">Belongs to the peptidase C48 family.</text>
</comment>
<dbReference type="InterPro" id="IPR013083">
    <property type="entry name" value="Znf_RING/FYVE/PHD"/>
</dbReference>
<feature type="region of interest" description="Disordered" evidence="8">
    <location>
        <begin position="840"/>
        <end position="862"/>
    </location>
</feature>
<dbReference type="InterPro" id="IPR038765">
    <property type="entry name" value="Papain-like_cys_pep_sf"/>
</dbReference>
<evidence type="ECO:0000256" key="4">
    <source>
        <dbReference type="ARBA" id="ARBA00022723"/>
    </source>
</evidence>
<evidence type="ECO:0000256" key="2">
    <source>
        <dbReference type="ARBA" id="ARBA00009085"/>
    </source>
</evidence>
<feature type="compositionally biased region" description="Acidic residues" evidence="8">
    <location>
        <begin position="844"/>
        <end position="861"/>
    </location>
</feature>
<keyword evidence="6" id="KW-0378">Hydrolase</keyword>
<dbReference type="Gene3D" id="3.30.40.10">
    <property type="entry name" value="Zinc/RING finger domain, C3HC4 (zinc finger)"/>
    <property type="match status" value="1"/>
</dbReference>
<evidence type="ECO:0000256" key="5">
    <source>
        <dbReference type="ARBA" id="ARBA00022771"/>
    </source>
</evidence>
<keyword evidence="3" id="KW-0645">Protease</keyword>
<accession>A0AAV7XE98</accession>
<dbReference type="SUPFAM" id="SSF57903">
    <property type="entry name" value="FYVE/PHD zinc finger"/>
    <property type="match status" value="1"/>
</dbReference>
<evidence type="ECO:0000256" key="7">
    <source>
        <dbReference type="ARBA" id="ARBA00022833"/>
    </source>
</evidence>
<dbReference type="PROSITE" id="PS50600">
    <property type="entry name" value="ULP_PROTEASE"/>
    <property type="match status" value="1"/>
</dbReference>
<evidence type="ECO:0000256" key="1">
    <source>
        <dbReference type="ARBA" id="ARBA00005234"/>
    </source>
</evidence>
<dbReference type="GO" id="GO:0004843">
    <property type="term" value="F:cysteine-type deubiquitinase activity"/>
    <property type="evidence" value="ECO:0007669"/>
    <property type="project" value="InterPro"/>
</dbReference>
<keyword evidence="12" id="KW-1185">Reference proteome</keyword>
<keyword evidence="5" id="KW-0863">Zinc-finger</keyword>
<feature type="region of interest" description="Disordered" evidence="8">
    <location>
        <begin position="211"/>
        <end position="233"/>
    </location>
</feature>
<reference evidence="11" key="1">
    <citation type="submission" date="2022-12" db="EMBL/GenBank/DDBJ databases">
        <title>Chromosome-level genome assembly of the bean flower thrips Megalurothrips usitatus.</title>
        <authorList>
            <person name="Ma L."/>
            <person name="Liu Q."/>
            <person name="Li H."/>
            <person name="Cai W."/>
        </authorList>
    </citation>
    <scope>NUCLEOTIDE SEQUENCE</scope>
    <source>
        <strain evidence="11">Cailab_2022a</strain>
    </source>
</reference>
<proteinExistence type="inferred from homology"/>
<evidence type="ECO:0000259" key="10">
    <source>
        <dbReference type="PROSITE" id="PS50600"/>
    </source>
</evidence>
<dbReference type="GO" id="GO:0016579">
    <property type="term" value="P:protein deubiquitination"/>
    <property type="evidence" value="ECO:0007669"/>
    <property type="project" value="InterPro"/>
</dbReference>
<evidence type="ECO:0000313" key="11">
    <source>
        <dbReference type="EMBL" id="KAJ1522984.1"/>
    </source>
</evidence>
<dbReference type="CDD" id="cd02257">
    <property type="entry name" value="Peptidase_C19"/>
    <property type="match status" value="1"/>
</dbReference>
<keyword evidence="4" id="KW-0479">Metal-binding</keyword>
<feature type="domain" description="USP" evidence="9">
    <location>
        <begin position="1"/>
        <end position="126"/>
    </location>
</feature>
<dbReference type="GO" id="GO:0008270">
    <property type="term" value="F:zinc ion binding"/>
    <property type="evidence" value="ECO:0007669"/>
    <property type="project" value="UniProtKB-KW"/>
</dbReference>
<sequence length="1487" mass="169620">MQRTLTLRKVPPILLVTLKRFTFNFTTQSTEKLCDRFEFPQFLSSKDLTGMQATEDKVYDLSGIVVHEGSPMSGHYTYLRKLRSTSQWVRFADNFVNVVDEGTVERAFGDGSPETPTAYVLVYRERDWWVPSPVVQDQVKQTLGDESQTDKDLNTVSNKTSDDAVAKSAEEPNDLKDSTAQGGNESFSTVFRGKINDDEDFTFSTPLKRVKKDDKDSKISPPPKPVEDEVSDSDRVSCIQRRTEFMGSTHILFSDYQKCWDDNGNLIRDKWRLIMKSSFSRVVQECPLNIKDSGRILPPKKSASEQKPALAIVGYGYCIFPRCRSFRLEFLKSNEDVYLDVYASHPEINHQGKMTTPLKSLEREIEKETLKDMKASIYQRQCINEADPNVVLSGNTQKIRNDATIRVARREAMARDHLHPDPVFDAMLHFKEDLLSGKSPASLLVQDIGFPLHVYLFSDLQIETVRKKFKDPKDCVVKFDASGRKVQALTYDPRNRVLLYSGVVKIDGNIFPLFEAISVRHSQFAIGSFLELFRGMCHQLHPNCWPIFGRVVVDCSFALIHACMRALNDMRLADYLRTLYNYLTGKYTAKDIRCIVIITLCRNHFIAMGTRTIKDKLGKKCPARKFLSEALCAMLQAQDLTEFTKIYRGFLIVTLRKTTTEEVSRAYGMILQVSSSFKVGENSDSVDIDLDEYLFEPDIKLIDSPFYTLCFEMYISVKNEIDSVPGTKNENYCPDYVTDVFLKRYAPIIPMWTEVLRKERGQDFLSTSAEVEEYYKILDEDVMNHAPNVRVQKYIEQVGEYVHTTLKKINLCVQTKPLTKSQRTKKGNERPHLTVVDASAVCADTEDDTNDPDDPADDPNLEDGWLKRVKNPHSHLNLLHTRKLLDQSQSTKAGTEAQDNVPETQEKSVQVFDSTQVGTGLQDTVPESKENIVLVLESTQAGTGVQDNVPKTKENTLQVPDSEAWRAYLSDELVKFVDSMSARADDTLLYLYGKSDHPLYFSSVQSLLLNGRLRTSVVDTWLYILRKKTQITDIYISSSAMAGMIFNQDVINFDLSRVCIGQANMLLFPLLRSSHWWLISCDMKNKTLASYNGSTVADELDLLEKFLSFLESWGSATVGTEWRILETEHFKQPDSVSCGVYMLWRIRNIVEGSTSPEQLNTTRERCKIATECLEFSHNGTFGELSFTSSDEMLLPNGLVNNISYYNASGNAEIDSIIISVISGQPPVRVEDFRQLLENRWLTGPSINAILMDHCKNRDDILLIPTLEAPKIFDRNSNLNKKSFLITSPLKEKTLIIPLHVNSNHWCLVVADIKSKKYTYLDPMHPADTEKRMDSFLNFLRRRNTMCTETVVTTGWTVVVVKDLPSQTDSNNCGIFVCAYAIAYLQNDLPNLVHIDCNQKRVQYAREILTNAACCKHLCISCGLDEFKKCRTKMSLQEMVQCNTCKRWVHMWPCLKYLKLKPQEIRSSEYTFQCRLCQLNGKLLQQQT</sequence>
<dbReference type="InterPro" id="IPR001965">
    <property type="entry name" value="Znf_PHD"/>
</dbReference>
<dbReference type="Gene3D" id="3.90.70.10">
    <property type="entry name" value="Cysteine proteinases"/>
    <property type="match status" value="1"/>
</dbReference>
<dbReference type="SUPFAM" id="SSF54001">
    <property type="entry name" value="Cysteine proteinases"/>
    <property type="match status" value="3"/>
</dbReference>
<feature type="region of interest" description="Disordered" evidence="8">
    <location>
        <begin position="887"/>
        <end position="907"/>
    </location>
</feature>
<feature type="domain" description="Ubiquitin-like protease family profile" evidence="10">
    <location>
        <begin position="1225"/>
        <end position="1383"/>
    </location>
</feature>
<feature type="region of interest" description="Disordered" evidence="8">
    <location>
        <begin position="140"/>
        <end position="186"/>
    </location>
</feature>
<evidence type="ECO:0000256" key="8">
    <source>
        <dbReference type="SAM" id="MobiDB-lite"/>
    </source>
</evidence>
<dbReference type="Proteomes" id="UP001075354">
    <property type="component" value="Chromosome 11"/>
</dbReference>
<dbReference type="SMART" id="SM00249">
    <property type="entry name" value="PHD"/>
    <property type="match status" value="1"/>
</dbReference>
<dbReference type="GO" id="GO:0006508">
    <property type="term" value="P:proteolysis"/>
    <property type="evidence" value="ECO:0007669"/>
    <property type="project" value="UniProtKB-KW"/>
</dbReference>
<dbReference type="Gene3D" id="3.40.395.10">
    <property type="entry name" value="Adenoviral Proteinase, Chain A"/>
    <property type="match status" value="2"/>
</dbReference>
<dbReference type="Pfam" id="PF00443">
    <property type="entry name" value="UCH"/>
    <property type="match status" value="1"/>
</dbReference>
<dbReference type="GO" id="GO:0005634">
    <property type="term" value="C:nucleus"/>
    <property type="evidence" value="ECO:0007669"/>
    <property type="project" value="TreeGrafter"/>
</dbReference>
<protein>
    <recommendedName>
        <fullName evidence="13">Ubiquitin-like protease family profile domain-containing protein</fullName>
    </recommendedName>
</protein>
<dbReference type="PROSITE" id="PS00973">
    <property type="entry name" value="USP_2"/>
    <property type="match status" value="1"/>
</dbReference>
<keyword evidence="7" id="KW-0862">Zinc</keyword>
<dbReference type="InterPro" id="IPR018200">
    <property type="entry name" value="USP_CS"/>
</dbReference>
<dbReference type="InterPro" id="IPR001394">
    <property type="entry name" value="Peptidase_C19_UCH"/>
</dbReference>
<comment type="similarity">
    <text evidence="2">Belongs to the peptidase C19 family.</text>
</comment>
<comment type="caution">
    <text evidence="11">The sequence shown here is derived from an EMBL/GenBank/DDBJ whole genome shotgun (WGS) entry which is preliminary data.</text>
</comment>
<name>A0AAV7XE98_9NEOP</name>
<evidence type="ECO:0000313" key="12">
    <source>
        <dbReference type="Proteomes" id="UP001075354"/>
    </source>
</evidence>
<evidence type="ECO:0000259" key="9">
    <source>
        <dbReference type="PROSITE" id="PS50235"/>
    </source>
</evidence>